<accession>A0A422MSF1</accession>
<dbReference type="AlphaFoldDB" id="A0A422MSF1"/>
<dbReference type="OMA" id="NGWQTFA"/>
<organism evidence="2 3">
    <name type="scientific">Trypanosoma rangeli</name>
    <dbReference type="NCBI Taxonomy" id="5698"/>
    <lineage>
        <taxon>Eukaryota</taxon>
        <taxon>Discoba</taxon>
        <taxon>Euglenozoa</taxon>
        <taxon>Kinetoplastea</taxon>
        <taxon>Metakinetoplastina</taxon>
        <taxon>Trypanosomatida</taxon>
        <taxon>Trypanosomatidae</taxon>
        <taxon>Trypanosoma</taxon>
        <taxon>Herpetosoma</taxon>
    </lineage>
</organism>
<proteinExistence type="predicted"/>
<dbReference type="OrthoDB" id="250085at2759"/>
<dbReference type="RefSeq" id="XP_029233544.1">
    <property type="nucleotide sequence ID" value="XM_029386596.1"/>
</dbReference>
<dbReference type="EMBL" id="MKGL01000739">
    <property type="protein sequence ID" value="RNE96134.1"/>
    <property type="molecule type" value="Genomic_DNA"/>
</dbReference>
<dbReference type="Proteomes" id="UP000283634">
    <property type="component" value="Unassembled WGS sequence"/>
</dbReference>
<gene>
    <name evidence="2" type="ORF">TraAM80_09941</name>
</gene>
<evidence type="ECO:0000313" key="2">
    <source>
        <dbReference type="EMBL" id="RNE96134.1"/>
    </source>
</evidence>
<protein>
    <submittedName>
        <fullName evidence="2">Retrotransposon hot spot (RHS) protein</fullName>
    </submittedName>
</protein>
<keyword evidence="3" id="KW-1185">Reference proteome</keyword>
<dbReference type="VEuPathDB" id="TriTrypDB:TRSC58_02481"/>
<evidence type="ECO:0000313" key="3">
    <source>
        <dbReference type="Proteomes" id="UP000283634"/>
    </source>
</evidence>
<feature type="compositionally biased region" description="Basic and acidic residues" evidence="1">
    <location>
        <begin position="176"/>
        <end position="197"/>
    </location>
</feature>
<dbReference type="NCBIfam" id="TIGR01631">
    <property type="entry name" value="Trypano_RHS"/>
    <property type="match status" value="1"/>
</dbReference>
<name>A0A422MSF1_TRYRA</name>
<reference evidence="2 3" key="1">
    <citation type="journal article" date="2018" name="BMC Genomics">
        <title>Genomic comparison of Trypanosoma conorhini and Trypanosoma rangeli to Trypanosoma cruzi strains of high and low virulence.</title>
        <authorList>
            <person name="Bradwell K.R."/>
            <person name="Koparde V.N."/>
            <person name="Matveyev A.V."/>
            <person name="Serrano M.G."/>
            <person name="Alves J.M."/>
            <person name="Parikh H."/>
            <person name="Huang B."/>
            <person name="Lee V."/>
            <person name="Espinosa-Alvarez O."/>
            <person name="Ortiz P.A."/>
            <person name="Costa-Martins A.G."/>
            <person name="Teixeira M.M."/>
            <person name="Buck G.A."/>
        </authorList>
    </citation>
    <scope>NUCLEOTIDE SEQUENCE [LARGE SCALE GENOMIC DNA]</scope>
    <source>
        <strain evidence="2 3">AM80</strain>
    </source>
</reference>
<sequence>MPGLNELPPPGRRRRQRCVLQSNPEKHPSRPVALIALDHTSPMLDVQYKVLYVPESRHFPFVDGFFFVGAPRRTMVGVQVTTTRAEHGTKASTVRRFNKLLRSYFNGWQTFAEGLSWEIIYVHHEDSTAINAWQGCVVVAHANATGSNEREDPQAIAAFWNQQVRQCEVAVSAENFRSERQTQRGRQPEGEGKGGGE</sequence>
<comment type="caution">
    <text evidence="2">The sequence shown here is derived from an EMBL/GenBank/DDBJ whole genome shotgun (WGS) entry which is preliminary data.</text>
</comment>
<feature type="region of interest" description="Disordered" evidence="1">
    <location>
        <begin position="175"/>
        <end position="197"/>
    </location>
</feature>
<dbReference type="InterPro" id="IPR006518">
    <property type="entry name" value="Trypano_RHS"/>
</dbReference>
<evidence type="ECO:0000256" key="1">
    <source>
        <dbReference type="SAM" id="MobiDB-lite"/>
    </source>
</evidence>
<dbReference type="GeneID" id="40333874"/>